<dbReference type="Pfam" id="PF02909">
    <property type="entry name" value="TetR_C_1"/>
    <property type="match status" value="1"/>
</dbReference>
<dbReference type="Gene3D" id="1.10.357.10">
    <property type="entry name" value="Tetracycline Repressor, domain 2"/>
    <property type="match status" value="1"/>
</dbReference>
<evidence type="ECO:0000313" key="6">
    <source>
        <dbReference type="EMBL" id="MBM2618098.1"/>
    </source>
</evidence>
<evidence type="ECO:0000259" key="5">
    <source>
        <dbReference type="PROSITE" id="PS50977"/>
    </source>
</evidence>
<keyword evidence="3" id="KW-0804">Transcription</keyword>
<dbReference type="SUPFAM" id="SSF48498">
    <property type="entry name" value="Tetracyclin repressor-like, C-terminal domain"/>
    <property type="match status" value="1"/>
</dbReference>
<gene>
    <name evidence="6" type="ORF">JIG36_21305</name>
</gene>
<proteinExistence type="predicted"/>
<evidence type="ECO:0000256" key="2">
    <source>
        <dbReference type="ARBA" id="ARBA00023125"/>
    </source>
</evidence>
<dbReference type="RefSeq" id="WP_203378097.1">
    <property type="nucleotide sequence ID" value="NZ_JAENHP010000006.1"/>
</dbReference>
<dbReference type="InterPro" id="IPR036271">
    <property type="entry name" value="Tet_transcr_reg_TetR-rel_C_sf"/>
</dbReference>
<comment type="caution">
    <text evidence="6">The sequence shown here is derived from an EMBL/GenBank/DDBJ whole genome shotgun (WGS) entry which is preliminary data.</text>
</comment>
<keyword evidence="2 4" id="KW-0238">DNA-binding</keyword>
<dbReference type="Proteomes" id="UP000632138">
    <property type="component" value="Unassembled WGS sequence"/>
</dbReference>
<dbReference type="InterPro" id="IPR050109">
    <property type="entry name" value="HTH-type_TetR-like_transc_reg"/>
</dbReference>
<sequence>MTDLNWPPGRRRRARPAKTPLTRTEIVRTALRLVQTEGIDAVSMRRLATEFDTGPASFYAHVASKDELLQLMFDEMCGLVEIPELDPPRWKEQVKELARAGHAAMIAHNDLARAALATIPTGPNALLITEAMLGMMLAGGIPSRIASWAMDRIFLYITADAYEYSIWRRQVREAGSDKQTYIGQLGEQAKAYFEELPADRYPNVRKYADDLMGGGPEARFDLGLELLVDGLDRYATPRPPDR</sequence>
<evidence type="ECO:0000256" key="4">
    <source>
        <dbReference type="PROSITE-ProRule" id="PRU00335"/>
    </source>
</evidence>
<dbReference type="PROSITE" id="PS50977">
    <property type="entry name" value="HTH_TETR_2"/>
    <property type="match status" value="1"/>
</dbReference>
<dbReference type="InterPro" id="IPR001647">
    <property type="entry name" value="HTH_TetR"/>
</dbReference>
<feature type="domain" description="HTH tetR-type" evidence="5">
    <location>
        <begin position="20"/>
        <end position="80"/>
    </location>
</feature>
<dbReference type="EMBL" id="JAENHP010000006">
    <property type="protein sequence ID" value="MBM2618098.1"/>
    <property type="molecule type" value="Genomic_DNA"/>
</dbReference>
<name>A0ABS2AFC2_9ACTN</name>
<dbReference type="SUPFAM" id="SSF46689">
    <property type="entry name" value="Homeodomain-like"/>
    <property type="match status" value="1"/>
</dbReference>
<dbReference type="InterPro" id="IPR004111">
    <property type="entry name" value="Repressor_TetR_C"/>
</dbReference>
<dbReference type="PANTHER" id="PTHR30055:SF151">
    <property type="entry name" value="TRANSCRIPTIONAL REGULATORY PROTEIN"/>
    <property type="match status" value="1"/>
</dbReference>
<keyword evidence="7" id="KW-1185">Reference proteome</keyword>
<accession>A0ABS2AFC2</accession>
<evidence type="ECO:0000313" key="7">
    <source>
        <dbReference type="Proteomes" id="UP000632138"/>
    </source>
</evidence>
<keyword evidence="1" id="KW-0805">Transcription regulation</keyword>
<dbReference type="Pfam" id="PF00440">
    <property type="entry name" value="TetR_N"/>
    <property type="match status" value="1"/>
</dbReference>
<dbReference type="InterPro" id="IPR009057">
    <property type="entry name" value="Homeodomain-like_sf"/>
</dbReference>
<evidence type="ECO:0000256" key="1">
    <source>
        <dbReference type="ARBA" id="ARBA00023015"/>
    </source>
</evidence>
<dbReference type="PANTHER" id="PTHR30055">
    <property type="entry name" value="HTH-TYPE TRANSCRIPTIONAL REGULATOR RUTR"/>
    <property type="match status" value="1"/>
</dbReference>
<protein>
    <submittedName>
        <fullName evidence="6">TetR/AcrR family transcriptional regulator C-terminal domain-containing protein</fullName>
    </submittedName>
</protein>
<evidence type="ECO:0000256" key="3">
    <source>
        <dbReference type="ARBA" id="ARBA00023163"/>
    </source>
</evidence>
<organism evidence="6 7">
    <name type="scientific">Paractinoplanes ovalisporus</name>
    <dbReference type="NCBI Taxonomy" id="2810368"/>
    <lineage>
        <taxon>Bacteria</taxon>
        <taxon>Bacillati</taxon>
        <taxon>Actinomycetota</taxon>
        <taxon>Actinomycetes</taxon>
        <taxon>Micromonosporales</taxon>
        <taxon>Micromonosporaceae</taxon>
        <taxon>Paractinoplanes</taxon>
    </lineage>
</organism>
<feature type="DNA-binding region" description="H-T-H motif" evidence="4">
    <location>
        <begin position="43"/>
        <end position="62"/>
    </location>
</feature>
<reference evidence="6 7" key="1">
    <citation type="submission" date="2021-01" db="EMBL/GenBank/DDBJ databases">
        <title>Actinoplanes sp. nov. LDG1-06 isolated from lichen.</title>
        <authorList>
            <person name="Saeng-In P."/>
            <person name="Phongsopitanun W."/>
            <person name="Kanchanasin P."/>
            <person name="Yuki M."/>
            <person name="Kudo T."/>
            <person name="Ohkuma M."/>
            <person name="Tanasupawat S."/>
        </authorList>
    </citation>
    <scope>NUCLEOTIDE SEQUENCE [LARGE SCALE GENOMIC DNA]</scope>
    <source>
        <strain evidence="6 7">LDG1-06</strain>
    </source>
</reference>